<comment type="subunit">
    <text evidence="7">The complex comprises the extracytoplasmic solute receptor protein and the two transmembrane proteins.</text>
</comment>
<feature type="transmembrane region" description="Helical" evidence="7">
    <location>
        <begin position="31"/>
        <end position="56"/>
    </location>
</feature>
<evidence type="ECO:0000313" key="11">
    <source>
        <dbReference type="Proteomes" id="UP000199377"/>
    </source>
</evidence>
<evidence type="ECO:0000256" key="4">
    <source>
        <dbReference type="ARBA" id="ARBA00022692"/>
    </source>
</evidence>
<evidence type="ECO:0000256" key="2">
    <source>
        <dbReference type="ARBA" id="ARBA00022448"/>
    </source>
</evidence>
<feature type="transmembrane region" description="Helical" evidence="7">
    <location>
        <begin position="112"/>
        <end position="130"/>
    </location>
</feature>
<comment type="similarity">
    <text evidence="7">Belongs to the TRAP transporter small permease family.</text>
</comment>
<dbReference type="Proteomes" id="UP000199377">
    <property type="component" value="Unassembled WGS sequence"/>
</dbReference>
<evidence type="ECO:0000256" key="7">
    <source>
        <dbReference type="RuleBase" id="RU369079"/>
    </source>
</evidence>
<accession>A0A1I3NHP1</accession>
<dbReference type="InterPro" id="IPR055348">
    <property type="entry name" value="DctQ"/>
</dbReference>
<dbReference type="GO" id="GO:0005886">
    <property type="term" value="C:plasma membrane"/>
    <property type="evidence" value="ECO:0007669"/>
    <property type="project" value="UniProtKB-SubCell"/>
</dbReference>
<dbReference type="OrthoDB" id="6183232at2"/>
<organism evidence="10 11">
    <name type="scientific">Albimonas pacifica</name>
    <dbReference type="NCBI Taxonomy" id="1114924"/>
    <lineage>
        <taxon>Bacteria</taxon>
        <taxon>Pseudomonadati</taxon>
        <taxon>Pseudomonadota</taxon>
        <taxon>Alphaproteobacteria</taxon>
        <taxon>Rhodobacterales</taxon>
        <taxon>Paracoccaceae</taxon>
        <taxon>Albimonas</taxon>
    </lineage>
</organism>
<evidence type="ECO:0000256" key="3">
    <source>
        <dbReference type="ARBA" id="ARBA00022475"/>
    </source>
</evidence>
<evidence type="ECO:0000256" key="5">
    <source>
        <dbReference type="ARBA" id="ARBA00022989"/>
    </source>
</evidence>
<keyword evidence="4 7" id="KW-0812">Transmembrane</keyword>
<evidence type="ECO:0000256" key="1">
    <source>
        <dbReference type="ARBA" id="ARBA00004651"/>
    </source>
</evidence>
<feature type="transmembrane region" description="Helical" evidence="7">
    <location>
        <begin position="150"/>
        <end position="169"/>
    </location>
</feature>
<comment type="caution">
    <text evidence="7">Lacks conserved residue(s) required for the propagation of feature annotation.</text>
</comment>
<dbReference type="AlphaFoldDB" id="A0A1I3NHP1"/>
<keyword evidence="11" id="KW-1185">Reference proteome</keyword>
<keyword evidence="6 7" id="KW-0472">Membrane</keyword>
<proteinExistence type="inferred from homology"/>
<sequence>MAGTGTREGGRPPSPGAGGPSPALHRWLERLCLVFAGAGGLTIFAVSMAVTASVVMRTVGVGGIRGDFEMVELACASCAALFLPLCQLKKGHVMVDIFTSWAPERSVRRIDGLWTVLFAAAWAALAWRMWDGMQVMLDYGDRTMLLRFPVWWVYVPGVAGMALSAVVALESGLRQLAGLPEPGAGSAPL</sequence>
<reference evidence="10 11" key="1">
    <citation type="submission" date="2016-10" db="EMBL/GenBank/DDBJ databases">
        <authorList>
            <person name="de Groot N.N."/>
        </authorList>
    </citation>
    <scope>NUCLEOTIDE SEQUENCE [LARGE SCALE GENOMIC DNA]</scope>
    <source>
        <strain evidence="10 11">CGMCC 1.11030</strain>
    </source>
</reference>
<dbReference type="STRING" id="1114924.SAMN05216258_11393"/>
<dbReference type="RefSeq" id="WP_092864977.1">
    <property type="nucleotide sequence ID" value="NZ_FOQH01000013.1"/>
</dbReference>
<keyword evidence="5 7" id="KW-1133">Transmembrane helix</keyword>
<comment type="function">
    <text evidence="7">Part of the tripartite ATP-independent periplasmic (TRAP) transport system.</text>
</comment>
<keyword evidence="3" id="KW-1003">Cell membrane</keyword>
<gene>
    <name evidence="10" type="ORF">SAMN05216258_11393</name>
</gene>
<feature type="region of interest" description="Disordered" evidence="8">
    <location>
        <begin position="1"/>
        <end position="21"/>
    </location>
</feature>
<keyword evidence="7" id="KW-0997">Cell inner membrane</keyword>
<evidence type="ECO:0000256" key="6">
    <source>
        <dbReference type="ARBA" id="ARBA00023136"/>
    </source>
</evidence>
<name>A0A1I3NHP1_9RHOB</name>
<evidence type="ECO:0000313" key="10">
    <source>
        <dbReference type="EMBL" id="SFJ08878.1"/>
    </source>
</evidence>
<evidence type="ECO:0000256" key="8">
    <source>
        <dbReference type="SAM" id="MobiDB-lite"/>
    </source>
</evidence>
<comment type="subcellular location">
    <subcellularLocation>
        <location evidence="7">Cell inner membrane</location>
        <topology evidence="7">Multi-pass membrane protein</topology>
    </subcellularLocation>
    <subcellularLocation>
        <location evidence="1">Cell membrane</location>
        <topology evidence="1">Multi-pass membrane protein</topology>
    </subcellularLocation>
</comment>
<keyword evidence="2 7" id="KW-0813">Transport</keyword>
<feature type="domain" description="Tripartite ATP-independent periplasmic transporters DctQ component" evidence="9">
    <location>
        <begin position="48"/>
        <end position="176"/>
    </location>
</feature>
<dbReference type="GO" id="GO:0022857">
    <property type="term" value="F:transmembrane transporter activity"/>
    <property type="evidence" value="ECO:0007669"/>
    <property type="project" value="UniProtKB-UniRule"/>
</dbReference>
<dbReference type="EMBL" id="FOQH01000013">
    <property type="protein sequence ID" value="SFJ08878.1"/>
    <property type="molecule type" value="Genomic_DNA"/>
</dbReference>
<protein>
    <recommendedName>
        <fullName evidence="7">TRAP transporter small permease protein</fullName>
    </recommendedName>
</protein>
<evidence type="ECO:0000259" key="9">
    <source>
        <dbReference type="Pfam" id="PF04290"/>
    </source>
</evidence>
<dbReference type="Pfam" id="PF04290">
    <property type="entry name" value="DctQ"/>
    <property type="match status" value="1"/>
</dbReference>